<reference evidence="1" key="1">
    <citation type="submission" date="2016-10" db="EMBL/GenBank/DDBJ databases">
        <authorList>
            <person name="Benchimol M."/>
            <person name="Almeida L.G."/>
            <person name="Vasconcelos A.T."/>
            <person name="Perreira-Neves A."/>
            <person name="Rosa I.A."/>
            <person name="Tasca T."/>
            <person name="Bogo M.R."/>
            <person name="de Souza W."/>
        </authorList>
    </citation>
    <scope>NUCLEOTIDE SEQUENCE [LARGE SCALE GENOMIC DNA]</scope>
    <source>
        <strain evidence="1">K</strain>
    </source>
</reference>
<evidence type="ECO:0000313" key="1">
    <source>
        <dbReference type="EMBL" id="OHT06491.1"/>
    </source>
</evidence>
<keyword evidence="2" id="KW-1185">Reference proteome</keyword>
<organism evidence="1 2">
    <name type="scientific">Tritrichomonas foetus</name>
    <dbReference type="NCBI Taxonomy" id="1144522"/>
    <lineage>
        <taxon>Eukaryota</taxon>
        <taxon>Metamonada</taxon>
        <taxon>Parabasalia</taxon>
        <taxon>Tritrichomonadida</taxon>
        <taxon>Tritrichomonadidae</taxon>
        <taxon>Tritrichomonas</taxon>
    </lineage>
</organism>
<sequence>MDKLKHSPNRAGWGFSVIRVFKGNKYIDYSLSAEKKLNLKIPRKSKRRTFCQEEIDSFLRSGAESGPHYQEPMITRPTARLDPNFNILQNQSPKTQSENEEFIQSFDSSDDEIAISDAVAETEQFIPQVKNNENNISALSEEDFNKEFNQTINDEIAERGKSHSQNRISQEVIPESFPNLSHSDNTVNDRPFTINCSNNPAVEYQNILQRNKISNFQNNSINWNGMNNNGQARTLVADETIETDLQDMLFELDQREWERGGTKKRRKKSISNKSILYSFINNENYQPDYAPTMIDMIEEEMKLKELVLEKSFRENFGVFFRND</sequence>
<dbReference type="GeneID" id="94839120"/>
<evidence type="ECO:0000313" key="2">
    <source>
        <dbReference type="Proteomes" id="UP000179807"/>
    </source>
</evidence>
<gene>
    <name evidence="1" type="ORF">TRFO_25529</name>
</gene>
<name>A0A1J4K5Q0_9EUKA</name>
<protein>
    <submittedName>
        <fullName evidence="1">Uncharacterized protein</fullName>
    </submittedName>
</protein>
<comment type="caution">
    <text evidence="1">The sequence shown here is derived from an EMBL/GenBank/DDBJ whole genome shotgun (WGS) entry which is preliminary data.</text>
</comment>
<dbReference type="RefSeq" id="XP_068359627.1">
    <property type="nucleotide sequence ID" value="XM_068504416.1"/>
</dbReference>
<dbReference type="Proteomes" id="UP000179807">
    <property type="component" value="Unassembled WGS sequence"/>
</dbReference>
<accession>A0A1J4K5Q0</accession>
<dbReference type="AlphaFoldDB" id="A0A1J4K5Q0"/>
<proteinExistence type="predicted"/>
<dbReference type="VEuPathDB" id="TrichDB:TRFO_25529"/>
<dbReference type="EMBL" id="MLAK01000725">
    <property type="protein sequence ID" value="OHT06491.1"/>
    <property type="molecule type" value="Genomic_DNA"/>
</dbReference>